<keyword evidence="3" id="KW-1185">Reference proteome</keyword>
<feature type="region of interest" description="Disordered" evidence="1">
    <location>
        <begin position="1"/>
        <end position="53"/>
    </location>
</feature>
<protein>
    <submittedName>
        <fullName evidence="2">Uncharacterized protein</fullName>
    </submittedName>
</protein>
<evidence type="ECO:0000313" key="2">
    <source>
        <dbReference type="EMBL" id="ORY25075.1"/>
    </source>
</evidence>
<comment type="caution">
    <text evidence="2">The sequence shown here is derived from an EMBL/GenBank/DDBJ whole genome shotgun (WGS) entry which is preliminary data.</text>
</comment>
<dbReference type="InParanoid" id="A0A1Y2AT06"/>
<dbReference type="EMBL" id="MCFC01000061">
    <property type="protein sequence ID" value="ORY25075.1"/>
    <property type="molecule type" value="Genomic_DNA"/>
</dbReference>
<feature type="compositionally biased region" description="Polar residues" evidence="1">
    <location>
        <begin position="8"/>
        <end position="23"/>
    </location>
</feature>
<reference evidence="2 3" key="1">
    <citation type="submission" date="2016-07" db="EMBL/GenBank/DDBJ databases">
        <title>Pervasive Adenine N6-methylation of Active Genes in Fungi.</title>
        <authorList>
            <consortium name="DOE Joint Genome Institute"/>
            <person name="Mondo S.J."/>
            <person name="Dannebaum R.O."/>
            <person name="Kuo R.C."/>
            <person name="Labutti K."/>
            <person name="Haridas S."/>
            <person name="Kuo A."/>
            <person name="Salamov A."/>
            <person name="Ahrendt S.R."/>
            <person name="Lipzen A."/>
            <person name="Sullivan W."/>
            <person name="Andreopoulos W.B."/>
            <person name="Clum A."/>
            <person name="Lindquist E."/>
            <person name="Daum C."/>
            <person name="Ramamoorthy G.K."/>
            <person name="Gryganskyi A."/>
            <person name="Culley D."/>
            <person name="Magnuson J.K."/>
            <person name="James T.Y."/>
            <person name="O'Malley M.A."/>
            <person name="Stajich J.E."/>
            <person name="Spatafora J.W."/>
            <person name="Visel A."/>
            <person name="Grigoriev I.V."/>
        </authorList>
    </citation>
    <scope>NUCLEOTIDE SEQUENCE [LARGE SCALE GENOMIC DNA]</scope>
    <source>
        <strain evidence="2 3">68-887.2</strain>
    </source>
</reference>
<sequence length="312" mass="33580">MGSRDPRSQTTNNSGDVQSSQRTLAFDTFRPPAGVSLAQPSASDIWQPQHSSQVSLRERDKEWHMVAGETTCSPDKVSNLIVANSWSTAYVGPADMFMTSVKSASSPGQISTKASRAKLGPSELPHNALRCLNVIMSTFLQTCVRRLQEPHISTTGEQAFTILATFGTILCGVEATGLSREVSITVAGTCARYMAKNLSENNRQISAAQSSGTAPDPGFIFRSNLVRFFLLGSACSMAAIADAETMFPDDSFLSSTRILTTAAGTVGRWKLASEIQKAIDKVEEVWSATTLQDPDTIDGTAVTEEEFVELIP</sequence>
<name>A0A1Y2AT06_9TREE</name>
<dbReference type="Proteomes" id="UP000193986">
    <property type="component" value="Unassembled WGS sequence"/>
</dbReference>
<dbReference type="AlphaFoldDB" id="A0A1Y2AT06"/>
<organism evidence="2 3">
    <name type="scientific">Naematelia encephala</name>
    <dbReference type="NCBI Taxonomy" id="71784"/>
    <lineage>
        <taxon>Eukaryota</taxon>
        <taxon>Fungi</taxon>
        <taxon>Dikarya</taxon>
        <taxon>Basidiomycota</taxon>
        <taxon>Agaricomycotina</taxon>
        <taxon>Tremellomycetes</taxon>
        <taxon>Tremellales</taxon>
        <taxon>Naemateliaceae</taxon>
        <taxon>Naematelia</taxon>
    </lineage>
</organism>
<proteinExistence type="predicted"/>
<evidence type="ECO:0000313" key="3">
    <source>
        <dbReference type="Proteomes" id="UP000193986"/>
    </source>
</evidence>
<accession>A0A1Y2AT06</accession>
<evidence type="ECO:0000256" key="1">
    <source>
        <dbReference type="SAM" id="MobiDB-lite"/>
    </source>
</evidence>
<gene>
    <name evidence="2" type="ORF">BCR39DRAFT_600284</name>
</gene>
<feature type="compositionally biased region" description="Polar residues" evidence="1">
    <location>
        <begin position="38"/>
        <end position="53"/>
    </location>
</feature>